<dbReference type="Proteomes" id="UP000663874">
    <property type="component" value="Unassembled WGS sequence"/>
</dbReference>
<evidence type="ECO:0000256" key="2">
    <source>
        <dbReference type="SAM" id="MobiDB-lite"/>
    </source>
</evidence>
<evidence type="ECO:0000256" key="1">
    <source>
        <dbReference type="PROSITE-ProRule" id="PRU00042"/>
    </source>
</evidence>
<dbReference type="PROSITE" id="PS50157">
    <property type="entry name" value="ZINC_FINGER_C2H2_2"/>
    <property type="match status" value="1"/>
</dbReference>
<evidence type="ECO:0000313" key="7">
    <source>
        <dbReference type="EMBL" id="CAF3739114.1"/>
    </source>
</evidence>
<dbReference type="GO" id="GO:0008270">
    <property type="term" value="F:zinc ion binding"/>
    <property type="evidence" value="ECO:0007669"/>
    <property type="project" value="UniProtKB-KW"/>
</dbReference>
<dbReference type="EMBL" id="CAJOBE010000160">
    <property type="protein sequence ID" value="CAF3584505.1"/>
    <property type="molecule type" value="Genomic_DNA"/>
</dbReference>
<proteinExistence type="predicted"/>
<dbReference type="OrthoDB" id="10046674at2759"/>
<evidence type="ECO:0000313" key="4">
    <source>
        <dbReference type="EMBL" id="CAF0821124.1"/>
    </source>
</evidence>
<dbReference type="EMBL" id="CAJNOU010000066">
    <property type="protein sequence ID" value="CAF0844338.1"/>
    <property type="molecule type" value="Genomic_DNA"/>
</dbReference>
<accession>A0A818LV27</accession>
<feature type="compositionally biased region" description="Polar residues" evidence="2">
    <location>
        <begin position="1"/>
        <end position="17"/>
    </location>
</feature>
<dbReference type="Proteomes" id="UP000663889">
    <property type="component" value="Unassembled WGS sequence"/>
</dbReference>
<dbReference type="PROSITE" id="PS00028">
    <property type="entry name" value="ZINC_FINGER_C2H2_1"/>
    <property type="match status" value="1"/>
</dbReference>
<reference evidence="6" key="1">
    <citation type="submission" date="2021-02" db="EMBL/GenBank/DDBJ databases">
        <authorList>
            <person name="Nowell W R."/>
        </authorList>
    </citation>
    <scope>NUCLEOTIDE SEQUENCE</scope>
</reference>
<comment type="caution">
    <text evidence="6">The sequence shown here is derived from an EMBL/GenBank/DDBJ whole genome shotgun (WGS) entry which is preliminary data.</text>
</comment>
<name>A0A818LV27_9BILA</name>
<dbReference type="Proteomes" id="UP000663882">
    <property type="component" value="Unassembled WGS sequence"/>
</dbReference>
<feature type="domain" description="C2H2-type" evidence="3">
    <location>
        <begin position="100"/>
        <end position="128"/>
    </location>
</feature>
<keyword evidence="1" id="KW-0863">Zinc-finger</keyword>
<evidence type="ECO:0000313" key="8">
    <source>
        <dbReference type="Proteomes" id="UP000663874"/>
    </source>
</evidence>
<evidence type="ECO:0000259" key="3">
    <source>
        <dbReference type="PROSITE" id="PS50157"/>
    </source>
</evidence>
<protein>
    <recommendedName>
        <fullName evidence="3">C2H2-type domain-containing protein</fullName>
    </recommendedName>
</protein>
<keyword evidence="1" id="KW-0862">Zinc</keyword>
<gene>
    <name evidence="6" type="ORF">FNK824_LOCUS2600</name>
    <name evidence="7" type="ORF">OTI717_LOCUS14909</name>
    <name evidence="4" type="ORF">RFH988_LOCUS4944</name>
    <name evidence="5" type="ORF">SEV965_LOCUS2771</name>
</gene>
<feature type="compositionally biased region" description="Basic and acidic residues" evidence="2">
    <location>
        <begin position="18"/>
        <end position="33"/>
    </location>
</feature>
<feature type="region of interest" description="Disordered" evidence="2">
    <location>
        <begin position="1"/>
        <end position="33"/>
    </location>
</feature>
<evidence type="ECO:0000313" key="5">
    <source>
        <dbReference type="EMBL" id="CAF0844338.1"/>
    </source>
</evidence>
<dbReference type="InterPro" id="IPR013087">
    <property type="entry name" value="Znf_C2H2_type"/>
</dbReference>
<keyword evidence="1" id="KW-0479">Metal-binding</keyword>
<sequence>MNTNDFQASVFVSSNQQKTDKRPDKSSKQTDTIDKQITKPICTRCGTTQLIDITQHEFPKQKGLVFECMSCGNNSLRSNVSDDERQRRLAMVAADHLNIYECRFCQKRYNSSNDYLIHLRNDHGSNTTD</sequence>
<dbReference type="EMBL" id="CAJOAX010001709">
    <property type="protein sequence ID" value="CAF3739114.1"/>
    <property type="molecule type" value="Genomic_DNA"/>
</dbReference>
<dbReference type="EMBL" id="CAJNOO010000135">
    <property type="protein sequence ID" value="CAF0821124.1"/>
    <property type="molecule type" value="Genomic_DNA"/>
</dbReference>
<evidence type="ECO:0000313" key="6">
    <source>
        <dbReference type="EMBL" id="CAF3584505.1"/>
    </source>
</evidence>
<dbReference type="AlphaFoldDB" id="A0A818LV27"/>
<organism evidence="6 8">
    <name type="scientific">Rotaria sordida</name>
    <dbReference type="NCBI Taxonomy" id="392033"/>
    <lineage>
        <taxon>Eukaryota</taxon>
        <taxon>Metazoa</taxon>
        <taxon>Spiralia</taxon>
        <taxon>Gnathifera</taxon>
        <taxon>Rotifera</taxon>
        <taxon>Eurotatoria</taxon>
        <taxon>Bdelloidea</taxon>
        <taxon>Philodinida</taxon>
        <taxon>Philodinidae</taxon>
        <taxon>Rotaria</taxon>
    </lineage>
</organism>
<dbReference type="Proteomes" id="UP000663823">
    <property type="component" value="Unassembled WGS sequence"/>
</dbReference>